<dbReference type="PANTHER" id="PTHR23323">
    <property type="entry name" value="VACUOLAR PROTEIN SORTING-ASSOCIATED PROTEIN"/>
    <property type="match status" value="1"/>
</dbReference>
<dbReference type="SUPFAM" id="SSF57850">
    <property type="entry name" value="RING/U-box"/>
    <property type="match status" value="1"/>
</dbReference>
<dbReference type="AlphaFoldDB" id="A0AAV5QJF8"/>
<protein>
    <submittedName>
        <fullName evidence="8">Tethering complex subunit</fullName>
    </submittedName>
</protein>
<evidence type="ECO:0000313" key="8">
    <source>
        <dbReference type="EMBL" id="GMM34559.1"/>
    </source>
</evidence>
<dbReference type="GO" id="GO:0008270">
    <property type="term" value="F:zinc ion binding"/>
    <property type="evidence" value="ECO:0007669"/>
    <property type="project" value="UniProtKB-KW"/>
</dbReference>
<evidence type="ECO:0000259" key="7">
    <source>
        <dbReference type="Pfam" id="PF26148"/>
    </source>
</evidence>
<dbReference type="PANTHER" id="PTHR23323:SF26">
    <property type="entry name" value="VACUOLAR PROTEIN SORTING-ASSOCIATED PROTEIN 18 HOMOLOG"/>
    <property type="match status" value="1"/>
</dbReference>
<name>A0AAV5QJF8_9ASCO</name>
<dbReference type="GO" id="GO:0030897">
    <property type="term" value="C:HOPS complex"/>
    <property type="evidence" value="ECO:0007669"/>
    <property type="project" value="TreeGrafter"/>
</dbReference>
<evidence type="ECO:0000256" key="2">
    <source>
        <dbReference type="ARBA" id="ARBA00022771"/>
    </source>
</evidence>
<dbReference type="GO" id="GO:0048284">
    <property type="term" value="P:organelle fusion"/>
    <property type="evidence" value="ECO:0007669"/>
    <property type="project" value="TreeGrafter"/>
</dbReference>
<reference evidence="8 9" key="1">
    <citation type="journal article" date="2023" name="Elife">
        <title>Identification of key yeast species and microbe-microbe interactions impacting larval growth of Drosophila in the wild.</title>
        <authorList>
            <person name="Mure A."/>
            <person name="Sugiura Y."/>
            <person name="Maeda R."/>
            <person name="Honda K."/>
            <person name="Sakurai N."/>
            <person name="Takahashi Y."/>
            <person name="Watada M."/>
            <person name="Katoh T."/>
            <person name="Gotoh A."/>
            <person name="Gotoh Y."/>
            <person name="Taniguchi I."/>
            <person name="Nakamura K."/>
            <person name="Hayashi T."/>
            <person name="Katayama T."/>
            <person name="Uemura T."/>
            <person name="Hattori Y."/>
        </authorList>
    </citation>
    <scope>NUCLEOTIDE SEQUENCE [LARGE SCALE GENOMIC DNA]</scope>
    <source>
        <strain evidence="8 9">SC-9</strain>
    </source>
</reference>
<dbReference type="GO" id="GO:0005768">
    <property type="term" value="C:endosome"/>
    <property type="evidence" value="ECO:0007669"/>
    <property type="project" value="TreeGrafter"/>
</dbReference>
<comment type="caution">
    <text evidence="8">The sequence shown here is derived from an EMBL/GenBank/DDBJ whole genome shotgun (WGS) entry which is preliminary data.</text>
</comment>
<feature type="domain" description="Pep3/Vps18 RING C-terminal" evidence="7">
    <location>
        <begin position="1049"/>
        <end position="1149"/>
    </location>
</feature>
<dbReference type="Pfam" id="PF26148">
    <property type="entry name" value="VPS18_RING_C"/>
    <property type="match status" value="1"/>
</dbReference>
<evidence type="ECO:0000256" key="5">
    <source>
        <dbReference type="ARBA" id="ARBA00029433"/>
    </source>
</evidence>
<dbReference type="GO" id="GO:0006904">
    <property type="term" value="P:vesicle docking involved in exocytosis"/>
    <property type="evidence" value="ECO:0007669"/>
    <property type="project" value="TreeGrafter"/>
</dbReference>
<accession>A0AAV5QJF8</accession>
<dbReference type="InterPro" id="IPR007810">
    <property type="entry name" value="Pep3/Vps18_beta-prop"/>
</dbReference>
<proteinExistence type="predicted"/>
<dbReference type="GeneID" id="90072538"/>
<comment type="subcellular location">
    <subcellularLocation>
        <location evidence="5">Endomembrane system</location>
        <topology evidence="5">Peripheral membrane protein</topology>
        <orientation evidence="5">Cytoplasmic side</orientation>
    </subcellularLocation>
</comment>
<sequence>MGFPTLYIVCSKKKTKTDTLDFEGNIVDTDGKSDNHQGLTVRMSSQYLDGLIEGSVQGQSSAPENSNLQDNDIFSIEPVQLQFSLVNLISLKVSNNILVLAIKNNLIYRIDLSSPEYIDKIDLFGSIGGANGNLNGSAGASGSSVNNRIKNLYLDPTGNHLIITTVKNVSYYLNKASKVPVVLSKFKNMNISYINWSNLDGEGITETSVRNFLIGTNLGQVFESSIEFKTGSNKLGVGFLKLVWKNPINNGNQTAIDGIYLKHVVNNDKGSLMMVFIQSDDIFYYKLTDLTLKYQKNYPMFITRNGSSVFNNNYTDYEKLDDIGAIIHGNKYIANQEDFAWITKSGIIFTSLGDVGDSSNNEKLLTQLNYLLNIQLPDSTHDNEGVPASTYGILLTKYHIIYLRNNNELLVINKINQQVVLHKFLPLFINNEKFLGLCADYHENTFWIYSNFNIYEIVINDESKDIWKIYLKAKKFDKALELVDNFKANASKQANDFIKDLILSKKSDYLINEKNCSLEAATTYAYTSRPFESVALKLLELNEVDGLLKYLTIKLQLLPVDKTNNIEEDEYYIQKTLLSSWIVELYMEKFNELTNNQSNQTKSLQEIESQFEEFLVNFKSVIHKETVYQIFQAHNSQKFLLFYGNLIHDYDFILDYWINLENWGESLKILEKINNPGLVYKYANVLLMNSPEATFAVWMRLYRDLNYKKFVPAILSYNKNIRKNKSVVSANKNLMLNYLNFLIFEVNAIDPIIHNMYLSILVMDANSKKSDTMILKYLEVYTKGDYSHNGDDEAHFDVEFILRLFLKFKKWKAAVHVYSMTKQYEAAIELCLRYNYLKLACLIADRSFDTEDDPYSSSGYDSNGELRKKLWLKIGEKMVTKLIVEKVLKSNADLLKDIKVDDSIKSDGLNTEDDRIMDIINAEEIKDVLKNKQVIELINEDDDDIKNLLKFLLSKCELFTIKDLLPLFPNFQSINNFKLEIIKNLESYGLNINQLNHLIANSIKFNNDLVDNLKQLKISRYYIIEVENGAIQDSGKAKDGAGKIVGNNSSCQICENSIFLKKFLVFPCQHVFHVDCLINFILDSSNKNYKLKKHLLAVLKKNQIGLPSNSLLPGANKGNKVKINNNAKISKELEDLVSEKCVMCSDLNIDSIDETFINNSSNIDRQMMDEWEL</sequence>
<evidence type="ECO:0000256" key="3">
    <source>
        <dbReference type="ARBA" id="ARBA00022833"/>
    </source>
</evidence>
<keyword evidence="3" id="KW-0862">Zinc</keyword>
<dbReference type="InterPro" id="IPR058919">
    <property type="entry name" value="Pep3/Vps18_RING_C"/>
</dbReference>
<evidence type="ECO:0000256" key="1">
    <source>
        <dbReference type="ARBA" id="ARBA00022723"/>
    </source>
</evidence>
<evidence type="ECO:0000313" key="9">
    <source>
        <dbReference type="Proteomes" id="UP001360560"/>
    </source>
</evidence>
<dbReference type="Pfam" id="PF05131">
    <property type="entry name" value="Pep3_Vps18"/>
    <property type="match status" value="1"/>
</dbReference>
<keyword evidence="4" id="KW-0472">Membrane</keyword>
<dbReference type="GO" id="GO:0007033">
    <property type="term" value="P:vacuole organization"/>
    <property type="evidence" value="ECO:0007669"/>
    <property type="project" value="TreeGrafter"/>
</dbReference>
<gene>
    <name evidence="8" type="ORF">DASC09_018840</name>
</gene>
<dbReference type="RefSeq" id="XP_064851559.1">
    <property type="nucleotide sequence ID" value="XM_064995487.1"/>
</dbReference>
<evidence type="ECO:0000256" key="4">
    <source>
        <dbReference type="ARBA" id="ARBA00023136"/>
    </source>
</evidence>
<keyword evidence="2" id="KW-0863">Zinc-finger</keyword>
<dbReference type="GO" id="GO:0030674">
    <property type="term" value="F:protein-macromolecule adaptor activity"/>
    <property type="evidence" value="ECO:0007669"/>
    <property type="project" value="TreeGrafter"/>
</dbReference>
<keyword evidence="1" id="KW-0479">Metal-binding</keyword>
<feature type="domain" description="Pep3/Vps18 beta-propeller" evidence="6">
    <location>
        <begin position="73"/>
        <end position="459"/>
    </location>
</feature>
<dbReference type="GO" id="GO:0007032">
    <property type="term" value="P:endosome organization"/>
    <property type="evidence" value="ECO:0007669"/>
    <property type="project" value="TreeGrafter"/>
</dbReference>
<evidence type="ECO:0000259" key="6">
    <source>
        <dbReference type="Pfam" id="PF05131"/>
    </source>
</evidence>
<dbReference type="EMBL" id="BTFZ01000003">
    <property type="protein sequence ID" value="GMM34559.1"/>
    <property type="molecule type" value="Genomic_DNA"/>
</dbReference>
<dbReference type="Proteomes" id="UP001360560">
    <property type="component" value="Unassembled WGS sequence"/>
</dbReference>
<keyword evidence="9" id="KW-1185">Reference proteome</keyword>
<organism evidence="8 9">
    <name type="scientific">Saccharomycopsis crataegensis</name>
    <dbReference type="NCBI Taxonomy" id="43959"/>
    <lineage>
        <taxon>Eukaryota</taxon>
        <taxon>Fungi</taxon>
        <taxon>Dikarya</taxon>
        <taxon>Ascomycota</taxon>
        <taxon>Saccharomycotina</taxon>
        <taxon>Saccharomycetes</taxon>
        <taxon>Saccharomycopsidaceae</taxon>
        <taxon>Saccharomycopsis</taxon>
    </lineage>
</organism>